<keyword evidence="5" id="KW-1185">Reference proteome</keyword>
<reference evidence="4 5" key="1">
    <citation type="submission" date="2024-01" db="EMBL/GenBank/DDBJ databases">
        <title>Complete genome of Cladobotryum mycophilum ATHUM6906.</title>
        <authorList>
            <person name="Christinaki A.C."/>
            <person name="Myridakis A.I."/>
            <person name="Kouvelis V.N."/>
        </authorList>
    </citation>
    <scope>NUCLEOTIDE SEQUENCE [LARGE SCALE GENOMIC DNA]</scope>
    <source>
        <strain evidence="4 5">ATHUM6906</strain>
    </source>
</reference>
<evidence type="ECO:0000313" key="5">
    <source>
        <dbReference type="Proteomes" id="UP001338125"/>
    </source>
</evidence>
<evidence type="ECO:0000313" key="4">
    <source>
        <dbReference type="EMBL" id="KAK5989555.1"/>
    </source>
</evidence>
<dbReference type="GO" id="GO:0016787">
    <property type="term" value="F:hydrolase activity"/>
    <property type="evidence" value="ECO:0007669"/>
    <property type="project" value="UniProtKB-KW"/>
</dbReference>
<dbReference type="Gene3D" id="3.90.850.10">
    <property type="entry name" value="Fumarylacetoacetase-like, C-terminal domain"/>
    <property type="match status" value="2"/>
</dbReference>
<evidence type="ECO:0000256" key="2">
    <source>
        <dbReference type="ARBA" id="ARBA00022723"/>
    </source>
</evidence>
<evidence type="ECO:0000259" key="3">
    <source>
        <dbReference type="Pfam" id="PF01557"/>
    </source>
</evidence>
<accession>A0ABR0SCR0</accession>
<dbReference type="Pfam" id="PF01557">
    <property type="entry name" value="FAA_hydrolase"/>
    <property type="match status" value="2"/>
</dbReference>
<dbReference type="PANTHER" id="PTHR11820:SF112">
    <property type="entry name" value="FUMARYLACETOACETATE HYDROLASE FAMILY PROTEIN (AFU_ORTHOLOGUE AFUA_1G02370)-RELATED"/>
    <property type="match status" value="1"/>
</dbReference>
<dbReference type="SUPFAM" id="SSF56529">
    <property type="entry name" value="FAH"/>
    <property type="match status" value="1"/>
</dbReference>
<name>A0ABR0SCR0_9HYPO</name>
<dbReference type="InterPro" id="IPR011234">
    <property type="entry name" value="Fumarylacetoacetase-like_C"/>
</dbReference>
<comment type="similarity">
    <text evidence="1">Belongs to the FAH family.</text>
</comment>
<proteinExistence type="inferred from homology"/>
<feature type="domain" description="Fumarylacetoacetase-like C-terminal" evidence="3">
    <location>
        <begin position="82"/>
        <end position="175"/>
    </location>
</feature>
<dbReference type="InterPro" id="IPR036663">
    <property type="entry name" value="Fumarylacetoacetase_C_sf"/>
</dbReference>
<organism evidence="4 5">
    <name type="scientific">Cladobotryum mycophilum</name>
    <dbReference type="NCBI Taxonomy" id="491253"/>
    <lineage>
        <taxon>Eukaryota</taxon>
        <taxon>Fungi</taxon>
        <taxon>Dikarya</taxon>
        <taxon>Ascomycota</taxon>
        <taxon>Pezizomycotina</taxon>
        <taxon>Sordariomycetes</taxon>
        <taxon>Hypocreomycetidae</taxon>
        <taxon>Hypocreales</taxon>
        <taxon>Hypocreaceae</taxon>
        <taxon>Cladobotryum</taxon>
    </lineage>
</organism>
<evidence type="ECO:0000256" key="1">
    <source>
        <dbReference type="ARBA" id="ARBA00010211"/>
    </source>
</evidence>
<dbReference type="Proteomes" id="UP001338125">
    <property type="component" value="Unassembled WGS sequence"/>
</dbReference>
<gene>
    <name evidence="4" type="ORF">PT974_11082</name>
</gene>
<sequence length="269" mass="29840">MPVPVPWVRLIRFEAEEDGVIHYGEPIFTEKDFDLGRSSNSQPIKAKRIHGDPLDPSCTVTNHHLTVRRLLAPLARNAISAVRCIGGNYSTHLNELGFKPARFPVMFPKFPNSIVGPGDSIEIPQIAQDDQADYEGEFVVIIGKDAKNVAKEDAWDYIVGYTVGNDVSARKWQQDPDLYLSDPHNLRLRTWVNGTLRQDSNTSHMIFKIPSIIQFCSQGSTLSAGDVILTGTPGGPGFMMSPPQWLRPGDRVEIEIENIGTLVNTVSYA</sequence>
<keyword evidence="4" id="KW-0378">Hydrolase</keyword>
<dbReference type="EMBL" id="JAVFKD010000015">
    <property type="protein sequence ID" value="KAK5989555.1"/>
    <property type="molecule type" value="Genomic_DNA"/>
</dbReference>
<keyword evidence="2" id="KW-0479">Metal-binding</keyword>
<dbReference type="PANTHER" id="PTHR11820">
    <property type="entry name" value="ACYLPYRUVASE"/>
    <property type="match status" value="1"/>
</dbReference>
<comment type="caution">
    <text evidence="4">The sequence shown here is derived from an EMBL/GenBank/DDBJ whole genome shotgun (WGS) entry which is preliminary data.</text>
</comment>
<protein>
    <submittedName>
        <fullName evidence="4">Fumarylacetoacetate hydrolase domain-containing protein 2</fullName>
    </submittedName>
</protein>
<feature type="domain" description="Fumarylacetoacetase-like C-terminal" evidence="3">
    <location>
        <begin position="180"/>
        <end position="266"/>
    </location>
</feature>